<dbReference type="GO" id="GO:0008831">
    <property type="term" value="F:dTDP-4-dehydrorhamnose reductase activity"/>
    <property type="evidence" value="ECO:0007669"/>
    <property type="project" value="UniProtKB-EC"/>
</dbReference>
<evidence type="ECO:0000313" key="8">
    <source>
        <dbReference type="EMBL" id="RAJ09674.1"/>
    </source>
</evidence>
<dbReference type="Gene3D" id="3.90.25.10">
    <property type="entry name" value="UDP-galactose 4-epimerase, domain 1"/>
    <property type="match status" value="1"/>
</dbReference>
<dbReference type="PANTHER" id="PTHR10491">
    <property type="entry name" value="DTDP-4-DEHYDRORHAMNOSE REDUCTASE"/>
    <property type="match status" value="1"/>
</dbReference>
<name>A0AAX1PNH4_AERSA</name>
<dbReference type="GO" id="GO:0005829">
    <property type="term" value="C:cytosol"/>
    <property type="evidence" value="ECO:0007669"/>
    <property type="project" value="TreeGrafter"/>
</dbReference>
<evidence type="ECO:0000259" key="7">
    <source>
        <dbReference type="Pfam" id="PF04321"/>
    </source>
</evidence>
<evidence type="ECO:0000256" key="4">
    <source>
        <dbReference type="ARBA" id="ARBA00017099"/>
    </source>
</evidence>
<evidence type="ECO:0000256" key="2">
    <source>
        <dbReference type="ARBA" id="ARBA00010944"/>
    </source>
</evidence>
<dbReference type="NCBIfam" id="TIGR01214">
    <property type="entry name" value="rmlD"/>
    <property type="match status" value="1"/>
</dbReference>
<dbReference type="GO" id="GO:0019305">
    <property type="term" value="P:dTDP-rhamnose biosynthetic process"/>
    <property type="evidence" value="ECO:0007669"/>
    <property type="project" value="TreeGrafter"/>
</dbReference>
<feature type="domain" description="RmlD-like substrate binding" evidence="7">
    <location>
        <begin position="9"/>
        <end position="296"/>
    </location>
</feature>
<keyword evidence="6" id="KW-0521">NADP</keyword>
<comment type="cofactor">
    <cofactor evidence="6">
        <name>Mg(2+)</name>
        <dbReference type="ChEBI" id="CHEBI:18420"/>
    </cofactor>
    <text evidence="6">Binds 1 Mg(2+) ion per monomer.</text>
</comment>
<dbReference type="AlphaFoldDB" id="A0AAX1PNH4"/>
<dbReference type="InterPro" id="IPR005913">
    <property type="entry name" value="dTDP_dehydrorham_reduct"/>
</dbReference>
<sequence>MAGLLTDSILLLGEYGQLGRSLVAQCKAADIKLRQWTHDEYPSGRRIPLNEVFALCTPQVIINATAYTQVELAEEEPEQVMAVNRDKVCHLARVAKQHDALLVHFSTDYVFDGSGVRPWCEEDTPNPLNIYGQSKWFGEQEIIASGCRYLIIRTSWLHSPWRHNFVKTMLRLGQTQSELSVVCDQIGAPTSAALLAELTMMAVTRVQSMPSLAGLYHVTAEGEVSWFHYADFIFNEAHRIGLIEKVPRLIPVTSASYRSPVRRPLNSRLDTMRFCSTFGVKLPDWREGVRDTLLQLQRTK</sequence>
<dbReference type="RefSeq" id="WP_111587547.1">
    <property type="nucleotide sequence ID" value="NZ_CAWNWF010000001.1"/>
</dbReference>
<comment type="caution">
    <text evidence="8">The sequence shown here is derived from an EMBL/GenBank/DDBJ whole genome shotgun (WGS) entry which is preliminary data.</text>
</comment>
<dbReference type="CDD" id="cd05254">
    <property type="entry name" value="dTDP_HR_like_SDR_e"/>
    <property type="match status" value="1"/>
</dbReference>
<evidence type="ECO:0000256" key="3">
    <source>
        <dbReference type="ARBA" id="ARBA00012929"/>
    </source>
</evidence>
<comment type="function">
    <text evidence="6">Catalyzes the reduction of dTDP-6-deoxy-L-lyxo-4-hexulose to yield dTDP-L-rhamnose.</text>
</comment>
<organism evidence="8 9">
    <name type="scientific">Aeromonas salmonicida</name>
    <dbReference type="NCBI Taxonomy" id="645"/>
    <lineage>
        <taxon>Bacteria</taxon>
        <taxon>Pseudomonadati</taxon>
        <taxon>Pseudomonadota</taxon>
        <taxon>Gammaproteobacteria</taxon>
        <taxon>Aeromonadales</taxon>
        <taxon>Aeromonadaceae</taxon>
        <taxon>Aeromonas</taxon>
    </lineage>
</organism>
<protein>
    <recommendedName>
        <fullName evidence="4 6">dTDP-4-dehydrorhamnose reductase</fullName>
        <ecNumber evidence="3 6">1.1.1.133</ecNumber>
    </recommendedName>
</protein>
<dbReference type="SUPFAM" id="SSF51735">
    <property type="entry name" value="NAD(P)-binding Rossmann-fold domains"/>
    <property type="match status" value="1"/>
</dbReference>
<evidence type="ECO:0000313" key="9">
    <source>
        <dbReference type="Proteomes" id="UP000249422"/>
    </source>
</evidence>
<dbReference type="PANTHER" id="PTHR10491:SF4">
    <property type="entry name" value="METHIONINE ADENOSYLTRANSFERASE 2 SUBUNIT BETA"/>
    <property type="match status" value="1"/>
</dbReference>
<evidence type="ECO:0000256" key="6">
    <source>
        <dbReference type="RuleBase" id="RU364082"/>
    </source>
</evidence>
<reference evidence="8 9" key="1">
    <citation type="submission" date="2018-06" db="EMBL/GenBank/DDBJ databases">
        <title>Freshwater and sediment microbial communities from various areas in North America, analyzing microbe dynamics in response to fracking.</title>
        <authorList>
            <person name="Lamendella R."/>
        </authorList>
    </citation>
    <scope>NUCLEOTIDE SEQUENCE [LARGE SCALE GENOMIC DNA]</scope>
    <source>
        <strain evidence="8 9">17</strain>
    </source>
</reference>
<keyword evidence="6" id="KW-0560">Oxidoreductase</keyword>
<comment type="pathway">
    <text evidence="1 6">Carbohydrate biosynthesis; dTDP-L-rhamnose biosynthesis.</text>
</comment>
<dbReference type="Proteomes" id="UP000249422">
    <property type="component" value="Unassembled WGS sequence"/>
</dbReference>
<comment type="similarity">
    <text evidence="2 6">Belongs to the dTDP-4-dehydrorhamnose reductase family.</text>
</comment>
<dbReference type="Gene3D" id="3.40.50.720">
    <property type="entry name" value="NAD(P)-binding Rossmann-like Domain"/>
    <property type="match status" value="1"/>
</dbReference>
<dbReference type="EMBL" id="QLLM01000001">
    <property type="protein sequence ID" value="RAJ09674.1"/>
    <property type="molecule type" value="Genomic_DNA"/>
</dbReference>
<evidence type="ECO:0000256" key="1">
    <source>
        <dbReference type="ARBA" id="ARBA00004781"/>
    </source>
</evidence>
<dbReference type="InterPro" id="IPR029903">
    <property type="entry name" value="RmlD-like-bd"/>
</dbReference>
<accession>A0AAX1PNH4</accession>
<dbReference type="Pfam" id="PF04321">
    <property type="entry name" value="RmlD_sub_bind"/>
    <property type="match status" value="1"/>
</dbReference>
<comment type="catalytic activity">
    <reaction evidence="5 6">
        <text>dTDP-beta-L-rhamnose + NADP(+) = dTDP-4-dehydro-beta-L-rhamnose + NADPH + H(+)</text>
        <dbReference type="Rhea" id="RHEA:21796"/>
        <dbReference type="ChEBI" id="CHEBI:15378"/>
        <dbReference type="ChEBI" id="CHEBI:57510"/>
        <dbReference type="ChEBI" id="CHEBI:57783"/>
        <dbReference type="ChEBI" id="CHEBI:58349"/>
        <dbReference type="ChEBI" id="CHEBI:62830"/>
        <dbReference type="EC" id="1.1.1.133"/>
    </reaction>
</comment>
<dbReference type="InterPro" id="IPR036291">
    <property type="entry name" value="NAD(P)-bd_dom_sf"/>
</dbReference>
<dbReference type="EC" id="1.1.1.133" evidence="3 6"/>
<evidence type="ECO:0000256" key="5">
    <source>
        <dbReference type="ARBA" id="ARBA00048200"/>
    </source>
</evidence>
<gene>
    <name evidence="8" type="ORF">DEU50_101411</name>
</gene>
<proteinExistence type="inferred from homology"/>